<sequence>MQFDPSLFDVSRRSLTFFCVFEGLVILTILCSDLFDNIESHELGVRNMVYVGFFIILLAIGIVHRYLHPRVTILSLLLFKVSQLTIIVAFLMADYIFIYSPITMTVFGLEFVYYGICCLIQEMPFPGYFLEECLYENDGDGAKDVDVQEKCDYFTSIANEIVRQQEEDDGFIDDDIIFYSYDSNNIA</sequence>
<keyword evidence="1" id="KW-0812">Transmembrane</keyword>
<comment type="caution">
    <text evidence="2">The sequence shown here is derived from an EMBL/GenBank/DDBJ whole genome shotgun (WGS) entry which is preliminary data.</text>
</comment>
<dbReference type="Proteomes" id="UP000494206">
    <property type="component" value="Unassembled WGS sequence"/>
</dbReference>
<feature type="transmembrane region" description="Helical" evidence="1">
    <location>
        <begin position="47"/>
        <end position="67"/>
    </location>
</feature>
<keyword evidence="1" id="KW-1133">Transmembrane helix</keyword>
<evidence type="ECO:0000313" key="3">
    <source>
        <dbReference type="Proteomes" id="UP000494206"/>
    </source>
</evidence>
<feature type="transmembrane region" description="Helical" evidence="1">
    <location>
        <begin position="96"/>
        <end position="116"/>
    </location>
</feature>
<gene>
    <name evidence="2" type="ORF">CBOVIS_LOCUS11833</name>
</gene>
<organism evidence="2 3">
    <name type="scientific">Caenorhabditis bovis</name>
    <dbReference type="NCBI Taxonomy" id="2654633"/>
    <lineage>
        <taxon>Eukaryota</taxon>
        <taxon>Metazoa</taxon>
        <taxon>Ecdysozoa</taxon>
        <taxon>Nematoda</taxon>
        <taxon>Chromadorea</taxon>
        <taxon>Rhabditida</taxon>
        <taxon>Rhabditina</taxon>
        <taxon>Rhabditomorpha</taxon>
        <taxon>Rhabditoidea</taxon>
        <taxon>Rhabditidae</taxon>
        <taxon>Peloderinae</taxon>
        <taxon>Caenorhabditis</taxon>
    </lineage>
</organism>
<name>A0A8S1F347_9PELO</name>
<reference evidence="2 3" key="1">
    <citation type="submission" date="2020-04" db="EMBL/GenBank/DDBJ databases">
        <authorList>
            <person name="Laetsch R D."/>
            <person name="Stevens L."/>
            <person name="Kumar S."/>
            <person name="Blaxter L. M."/>
        </authorList>
    </citation>
    <scope>NUCLEOTIDE SEQUENCE [LARGE SCALE GENOMIC DNA]</scope>
</reference>
<proteinExistence type="predicted"/>
<dbReference type="AlphaFoldDB" id="A0A8S1F347"/>
<evidence type="ECO:0000256" key="1">
    <source>
        <dbReference type="SAM" id="Phobius"/>
    </source>
</evidence>
<accession>A0A8S1F347</accession>
<keyword evidence="3" id="KW-1185">Reference proteome</keyword>
<feature type="transmembrane region" description="Helical" evidence="1">
    <location>
        <begin position="15"/>
        <end position="35"/>
    </location>
</feature>
<protein>
    <submittedName>
        <fullName evidence="2">Uncharacterized protein</fullName>
    </submittedName>
</protein>
<evidence type="ECO:0000313" key="2">
    <source>
        <dbReference type="EMBL" id="CAB3410286.1"/>
    </source>
</evidence>
<feature type="transmembrane region" description="Helical" evidence="1">
    <location>
        <begin position="73"/>
        <end position="91"/>
    </location>
</feature>
<keyword evidence="1" id="KW-0472">Membrane</keyword>
<dbReference type="EMBL" id="CADEPM010000010">
    <property type="protein sequence ID" value="CAB3410286.1"/>
    <property type="molecule type" value="Genomic_DNA"/>
</dbReference>